<accession>A0A6G7VEP2</accession>
<keyword evidence="5" id="KW-0064">Aspartyl protease</keyword>
<evidence type="ECO:0000313" key="10">
    <source>
        <dbReference type="Proteomes" id="UP000502699"/>
    </source>
</evidence>
<feature type="binding site" evidence="7">
    <location>
        <position position="118"/>
    </location>
    <ligand>
        <name>Ni(2+)</name>
        <dbReference type="ChEBI" id="CHEBI:49786"/>
    </ligand>
</feature>
<dbReference type="NCBIfam" id="TIGR00072">
    <property type="entry name" value="hydrog_prot"/>
    <property type="match status" value="1"/>
</dbReference>
<dbReference type="RefSeq" id="WP_166271266.1">
    <property type="nucleotide sequence ID" value="NZ_CP048029.1"/>
</dbReference>
<keyword evidence="6" id="KW-0378">Hydrolase</keyword>
<dbReference type="FunFam" id="3.40.50.1450:FF:000002">
    <property type="entry name" value="Hydrogenase 1 maturation protease"/>
    <property type="match status" value="1"/>
</dbReference>
<proteinExistence type="inferred from homology"/>
<evidence type="ECO:0000256" key="7">
    <source>
        <dbReference type="PIRSR" id="PIRSR604419-1"/>
    </source>
</evidence>
<dbReference type="Proteomes" id="UP000502699">
    <property type="component" value="Chromosome"/>
</dbReference>
<evidence type="ECO:0000256" key="2">
    <source>
        <dbReference type="ARBA" id="ARBA00022596"/>
    </source>
</evidence>
<evidence type="ECO:0000256" key="3">
    <source>
        <dbReference type="ARBA" id="ARBA00022670"/>
    </source>
</evidence>
<feature type="binding site" evidence="7">
    <location>
        <position position="87"/>
    </location>
    <ligand>
        <name>Ni(2+)</name>
        <dbReference type="ChEBI" id="CHEBI:49786"/>
    </ligand>
</feature>
<dbReference type="KEGG" id="cjap:GWK36_11525"/>
<dbReference type="GO" id="GO:0016485">
    <property type="term" value="P:protein processing"/>
    <property type="evidence" value="ECO:0007669"/>
    <property type="project" value="InterPro"/>
</dbReference>
<evidence type="ECO:0000256" key="8">
    <source>
        <dbReference type="SAM" id="MobiDB-lite"/>
    </source>
</evidence>
<dbReference type="CDD" id="cd06062">
    <property type="entry name" value="H2MP_MemB-H2up"/>
    <property type="match status" value="1"/>
</dbReference>
<dbReference type="Gene3D" id="3.40.50.1450">
    <property type="entry name" value="HybD-like"/>
    <property type="match status" value="1"/>
</dbReference>
<feature type="region of interest" description="Disordered" evidence="8">
    <location>
        <begin position="1"/>
        <end position="23"/>
    </location>
</feature>
<evidence type="ECO:0000256" key="6">
    <source>
        <dbReference type="ARBA" id="ARBA00022801"/>
    </source>
</evidence>
<keyword evidence="10" id="KW-1185">Reference proteome</keyword>
<evidence type="ECO:0000313" key="9">
    <source>
        <dbReference type="EMBL" id="QIK38509.1"/>
    </source>
</evidence>
<protein>
    <submittedName>
        <fullName evidence="9">HyaD/HybD family hydrogenase maturation endopeptidase</fullName>
    </submittedName>
</protein>
<reference evidence="10" key="1">
    <citation type="submission" date="2020-01" db="EMBL/GenBank/DDBJ databases">
        <title>Caldichromatium gen. nov., sp. nov., a thermophilic purple sulfur bacterium member of the family Chromatiaceae isolated from Nakabusa hot spring, Japan.</title>
        <authorList>
            <person name="Saini M.K."/>
            <person name="Hanada S."/>
            <person name="Tank M."/>
        </authorList>
    </citation>
    <scope>NUCLEOTIDE SEQUENCE [LARGE SCALE GENOMIC DNA]</scope>
    <source>
        <strain evidence="10">No.7</strain>
    </source>
</reference>
<evidence type="ECO:0000256" key="4">
    <source>
        <dbReference type="ARBA" id="ARBA00022723"/>
    </source>
</evidence>
<dbReference type="GO" id="GO:0046872">
    <property type="term" value="F:metal ion binding"/>
    <property type="evidence" value="ECO:0007669"/>
    <property type="project" value="UniProtKB-KW"/>
</dbReference>
<organism evidence="9 10">
    <name type="scientific">Caldichromatium japonicum</name>
    <dbReference type="NCBI Taxonomy" id="2699430"/>
    <lineage>
        <taxon>Bacteria</taxon>
        <taxon>Pseudomonadati</taxon>
        <taxon>Pseudomonadota</taxon>
        <taxon>Gammaproteobacteria</taxon>
        <taxon>Chromatiales</taxon>
        <taxon>Chromatiaceae</taxon>
        <taxon>Caldichromatium</taxon>
    </lineage>
</organism>
<dbReference type="Pfam" id="PF01750">
    <property type="entry name" value="HycI"/>
    <property type="match status" value="1"/>
</dbReference>
<dbReference type="InterPro" id="IPR023430">
    <property type="entry name" value="Pept_HybD-like_dom_sf"/>
</dbReference>
<dbReference type="PANTHER" id="PTHR30302">
    <property type="entry name" value="HYDROGENASE 1 MATURATION PROTEASE"/>
    <property type="match status" value="1"/>
</dbReference>
<gene>
    <name evidence="9" type="primary">hybD</name>
    <name evidence="9" type="ORF">GWK36_11525</name>
</gene>
<name>A0A6G7VEP2_9GAMM</name>
<dbReference type="PANTHER" id="PTHR30302:SF1">
    <property type="entry name" value="HYDROGENASE 2 MATURATION PROTEASE"/>
    <property type="match status" value="1"/>
</dbReference>
<sequence>MSQGSSAQADAAPATGSGATPQTKSPPVLLLGIGNLLWADEGFGVRVVEEIARRYRLGPNVQVVDGGTQGLYLLDLVHWAEILVVFDAIDYDLPPGTLKRIEGEDVPRFLGVKRMSLHQTGFQEVLGAAQLLGEYPKHLLLIGVQPVELDDFGGELTAPVKKQIEPAIALARAYLEHFGVIWEPLGPTETAAQGMPHRALLSESYELLIRNQ</sequence>
<dbReference type="PRINTS" id="PR00446">
    <property type="entry name" value="HYDRGNUPTAKE"/>
</dbReference>
<dbReference type="SUPFAM" id="SSF53163">
    <property type="entry name" value="HybD-like"/>
    <property type="match status" value="1"/>
</dbReference>
<evidence type="ECO:0000256" key="5">
    <source>
        <dbReference type="ARBA" id="ARBA00022750"/>
    </source>
</evidence>
<keyword evidence="3" id="KW-0645">Protease</keyword>
<keyword evidence="4 7" id="KW-0479">Metal-binding</keyword>
<dbReference type="GO" id="GO:0004190">
    <property type="term" value="F:aspartic-type endopeptidase activity"/>
    <property type="evidence" value="ECO:0007669"/>
    <property type="project" value="UniProtKB-KW"/>
</dbReference>
<comment type="similarity">
    <text evidence="1">Belongs to the peptidase A31 family.</text>
</comment>
<dbReference type="AlphaFoldDB" id="A0A6G7VEP2"/>
<dbReference type="InterPro" id="IPR000671">
    <property type="entry name" value="Peptidase_A31"/>
</dbReference>
<feature type="binding site" evidence="7">
    <location>
        <position position="41"/>
    </location>
    <ligand>
        <name>Ni(2+)</name>
        <dbReference type="ChEBI" id="CHEBI:49786"/>
    </ligand>
</feature>
<dbReference type="InterPro" id="IPR004419">
    <property type="entry name" value="Pept_A31_hyd_express"/>
</dbReference>
<evidence type="ECO:0000256" key="1">
    <source>
        <dbReference type="ARBA" id="ARBA00006814"/>
    </source>
</evidence>
<keyword evidence="2 7" id="KW-0533">Nickel</keyword>
<dbReference type="NCBIfam" id="TIGR00140">
    <property type="entry name" value="hupD"/>
    <property type="match status" value="1"/>
</dbReference>
<dbReference type="EMBL" id="CP048029">
    <property type="protein sequence ID" value="QIK38509.1"/>
    <property type="molecule type" value="Genomic_DNA"/>
</dbReference>
<dbReference type="GO" id="GO:0008047">
    <property type="term" value="F:enzyme activator activity"/>
    <property type="evidence" value="ECO:0007669"/>
    <property type="project" value="InterPro"/>
</dbReference>